<keyword evidence="4" id="KW-1185">Reference proteome</keyword>
<dbReference type="STRING" id="561184.SAMN05216376_11052"/>
<evidence type="ECO:0000256" key="1">
    <source>
        <dbReference type="SAM" id="MobiDB-lite"/>
    </source>
</evidence>
<proteinExistence type="predicted"/>
<gene>
    <name evidence="3" type="ORF">OA50_02432</name>
</gene>
<dbReference type="Proteomes" id="UP000030960">
    <property type="component" value="Unassembled WGS sequence"/>
</dbReference>
<feature type="chain" id="PRO_5043657691" evidence="2">
    <location>
        <begin position="28"/>
        <end position="110"/>
    </location>
</feature>
<dbReference type="EMBL" id="JSUQ01000009">
    <property type="protein sequence ID" value="KHQ52888.1"/>
    <property type="molecule type" value="Genomic_DNA"/>
</dbReference>
<evidence type="ECO:0000256" key="2">
    <source>
        <dbReference type="SAM" id="SignalP"/>
    </source>
</evidence>
<name>A0A0B3S1T8_9RHOB</name>
<feature type="region of interest" description="Disordered" evidence="1">
    <location>
        <begin position="64"/>
        <end position="110"/>
    </location>
</feature>
<dbReference type="OrthoDB" id="7872538at2"/>
<dbReference type="AlphaFoldDB" id="A0A0B3S1T8"/>
<reference evidence="3 4" key="1">
    <citation type="submission" date="2014-10" db="EMBL/GenBank/DDBJ databases">
        <title>Genome sequence of Ponticoccus sp. strain UMTAT08 isolated from clonal culture of toxic dinoflagellate Alexandrium tamiyavanichii.</title>
        <authorList>
            <person name="Gan H.Y."/>
            <person name="Muhd D.-D."/>
            <person name="Mohd Noor M.E."/>
            <person name="Yeong Y.S."/>
            <person name="Usup G."/>
        </authorList>
    </citation>
    <scope>NUCLEOTIDE SEQUENCE [LARGE SCALE GENOMIC DNA]</scope>
    <source>
        <strain evidence="3 4">UMTAT08</strain>
    </source>
</reference>
<feature type="compositionally biased region" description="Basic residues" evidence="1">
    <location>
        <begin position="64"/>
        <end position="97"/>
    </location>
</feature>
<evidence type="ECO:0000313" key="3">
    <source>
        <dbReference type="EMBL" id="KHQ52888.1"/>
    </source>
</evidence>
<protein>
    <submittedName>
        <fullName evidence="3">Uncharacterized protein</fullName>
    </submittedName>
</protein>
<sequence>MSARLITSIVAAGALALSLTAASPAQARNNDDLKRFLGAAVGLYILGQAIDNHHRGRVVIQRQHNGHWKHRHHNGGKWKKRHHNGGKWKRNGGHHNGCRNGWNRHGQRCW</sequence>
<keyword evidence="2" id="KW-0732">Signal</keyword>
<feature type="signal peptide" evidence="2">
    <location>
        <begin position="1"/>
        <end position="27"/>
    </location>
</feature>
<accession>A0A0B3S1T8</accession>
<accession>A0A225PSI3</accession>
<dbReference type="RefSeq" id="WP_043141521.1">
    <property type="nucleotide sequence ID" value="NZ_AP022337.1"/>
</dbReference>
<comment type="caution">
    <text evidence="3">The sequence shown here is derived from an EMBL/GenBank/DDBJ whole genome shotgun (WGS) entry which is preliminary data.</text>
</comment>
<evidence type="ECO:0000313" key="4">
    <source>
        <dbReference type="Proteomes" id="UP000030960"/>
    </source>
</evidence>
<organism evidence="3 4">
    <name type="scientific">Mameliella alba</name>
    <dbReference type="NCBI Taxonomy" id="561184"/>
    <lineage>
        <taxon>Bacteria</taxon>
        <taxon>Pseudomonadati</taxon>
        <taxon>Pseudomonadota</taxon>
        <taxon>Alphaproteobacteria</taxon>
        <taxon>Rhodobacterales</taxon>
        <taxon>Roseobacteraceae</taxon>
        <taxon>Mameliella</taxon>
    </lineage>
</organism>
<dbReference type="GeneID" id="66502343"/>